<organism evidence="3 4">
    <name type="scientific">Calocera cornea HHB12733</name>
    <dbReference type="NCBI Taxonomy" id="1353952"/>
    <lineage>
        <taxon>Eukaryota</taxon>
        <taxon>Fungi</taxon>
        <taxon>Dikarya</taxon>
        <taxon>Basidiomycota</taxon>
        <taxon>Agaricomycotina</taxon>
        <taxon>Dacrymycetes</taxon>
        <taxon>Dacrymycetales</taxon>
        <taxon>Dacrymycetaceae</taxon>
        <taxon>Calocera</taxon>
    </lineage>
</organism>
<evidence type="ECO:0000256" key="2">
    <source>
        <dbReference type="ARBA" id="ARBA00022679"/>
    </source>
</evidence>
<accession>A0A165FEK4</accession>
<reference evidence="3 4" key="1">
    <citation type="journal article" date="2016" name="Mol. Biol. Evol.">
        <title>Comparative Genomics of Early-Diverging Mushroom-Forming Fungi Provides Insights into the Origins of Lignocellulose Decay Capabilities.</title>
        <authorList>
            <person name="Nagy L.G."/>
            <person name="Riley R."/>
            <person name="Tritt A."/>
            <person name="Adam C."/>
            <person name="Daum C."/>
            <person name="Floudas D."/>
            <person name="Sun H."/>
            <person name="Yadav J.S."/>
            <person name="Pangilinan J."/>
            <person name="Larsson K.H."/>
            <person name="Matsuura K."/>
            <person name="Barry K."/>
            <person name="Labutti K."/>
            <person name="Kuo R."/>
            <person name="Ohm R.A."/>
            <person name="Bhattacharya S.S."/>
            <person name="Shirouzu T."/>
            <person name="Yoshinaga Y."/>
            <person name="Martin F.M."/>
            <person name="Grigoriev I.V."/>
            <person name="Hibbett D.S."/>
        </authorList>
    </citation>
    <scope>NUCLEOTIDE SEQUENCE [LARGE SCALE GENOMIC DNA]</scope>
    <source>
        <strain evidence="3 4">HHB12733</strain>
    </source>
</reference>
<dbReference type="PANTHER" id="PTHR11926:SF774">
    <property type="entry name" value="UDP-GLYCOSYLTRANSFERASE 85A1-RELATED"/>
    <property type="match status" value="1"/>
</dbReference>
<dbReference type="PANTHER" id="PTHR11926">
    <property type="entry name" value="GLUCOSYL/GLUCURONOSYL TRANSFERASES"/>
    <property type="match status" value="1"/>
</dbReference>
<keyword evidence="4" id="KW-1185">Reference proteome</keyword>
<evidence type="ECO:0000313" key="4">
    <source>
        <dbReference type="Proteomes" id="UP000076842"/>
    </source>
</evidence>
<name>A0A165FEK4_9BASI</name>
<dbReference type="EMBL" id="KV423974">
    <property type="protein sequence ID" value="KZT56630.1"/>
    <property type="molecule type" value="Genomic_DNA"/>
</dbReference>
<dbReference type="Proteomes" id="UP000076842">
    <property type="component" value="Unassembled WGS sequence"/>
</dbReference>
<dbReference type="OrthoDB" id="5835829at2759"/>
<dbReference type="Pfam" id="PF00201">
    <property type="entry name" value="UDPGT"/>
    <property type="match status" value="1"/>
</dbReference>
<evidence type="ECO:0000256" key="1">
    <source>
        <dbReference type="ARBA" id="ARBA00009995"/>
    </source>
</evidence>
<dbReference type="AlphaFoldDB" id="A0A165FEK4"/>
<feature type="non-terminal residue" evidence="3">
    <location>
        <position position="1"/>
    </location>
</feature>
<comment type="similarity">
    <text evidence="1">Belongs to the UDP-glycosyltransferase family.</text>
</comment>
<dbReference type="InParanoid" id="A0A165FEK4"/>
<dbReference type="STRING" id="1353952.A0A165FEK4"/>
<sequence length="110" mass="12029">SALYISSGAAFFPPIEQVKILFDTLLELQDPMLIVFTASQRRLDPQLLQKIQKSGRGLVVTWAPQQAVLAHPAVGWMVSHCGGGGMYESLAQGAPLIAWPVIAHQRKHEV</sequence>
<dbReference type="Gene3D" id="3.40.50.2000">
    <property type="entry name" value="Glycogen Phosphorylase B"/>
    <property type="match status" value="1"/>
</dbReference>
<evidence type="ECO:0000313" key="3">
    <source>
        <dbReference type="EMBL" id="KZT56630.1"/>
    </source>
</evidence>
<dbReference type="SUPFAM" id="SSF53756">
    <property type="entry name" value="UDP-Glycosyltransferase/glycogen phosphorylase"/>
    <property type="match status" value="1"/>
</dbReference>
<dbReference type="GO" id="GO:0080043">
    <property type="term" value="F:quercetin 3-O-glucosyltransferase activity"/>
    <property type="evidence" value="ECO:0007669"/>
    <property type="project" value="TreeGrafter"/>
</dbReference>
<proteinExistence type="inferred from homology"/>
<protein>
    <submittedName>
        <fullName evidence="3">Glycosyltransferase family 1 protein</fullName>
    </submittedName>
</protein>
<dbReference type="GO" id="GO:0080044">
    <property type="term" value="F:quercetin 7-O-glucosyltransferase activity"/>
    <property type="evidence" value="ECO:0007669"/>
    <property type="project" value="TreeGrafter"/>
</dbReference>
<dbReference type="InterPro" id="IPR002213">
    <property type="entry name" value="UDP_glucos_trans"/>
</dbReference>
<gene>
    <name evidence="3" type="ORF">CALCODRAFT_435432</name>
</gene>
<keyword evidence="2 3" id="KW-0808">Transferase</keyword>